<feature type="region of interest" description="Disordered" evidence="1">
    <location>
        <begin position="1017"/>
        <end position="1095"/>
    </location>
</feature>
<feature type="compositionally biased region" description="Polar residues" evidence="1">
    <location>
        <begin position="548"/>
        <end position="575"/>
    </location>
</feature>
<feature type="compositionally biased region" description="Low complexity" evidence="1">
    <location>
        <begin position="91"/>
        <end position="108"/>
    </location>
</feature>
<evidence type="ECO:0000256" key="1">
    <source>
        <dbReference type="SAM" id="MobiDB-lite"/>
    </source>
</evidence>
<reference evidence="2 3" key="1">
    <citation type="submission" date="2018-04" db="EMBL/GenBank/DDBJ databases">
        <authorList>
            <person name="Zhang X."/>
            <person name="Yuan J."/>
            <person name="Li F."/>
            <person name="Xiang J."/>
        </authorList>
    </citation>
    <scope>NUCLEOTIDE SEQUENCE [LARGE SCALE GENOMIC DNA]</scope>
    <source>
        <tissue evidence="2">Muscle</tissue>
    </source>
</reference>
<dbReference type="Proteomes" id="UP000283509">
    <property type="component" value="Unassembled WGS sequence"/>
</dbReference>
<feature type="compositionally biased region" description="Polar residues" evidence="1">
    <location>
        <begin position="1"/>
        <end position="21"/>
    </location>
</feature>
<evidence type="ECO:0000313" key="3">
    <source>
        <dbReference type="Proteomes" id="UP000283509"/>
    </source>
</evidence>
<feature type="compositionally biased region" description="Low complexity" evidence="1">
    <location>
        <begin position="325"/>
        <end position="347"/>
    </location>
</feature>
<feature type="compositionally biased region" description="Polar residues" evidence="1">
    <location>
        <begin position="275"/>
        <end position="291"/>
    </location>
</feature>
<feature type="region of interest" description="Disordered" evidence="1">
    <location>
        <begin position="475"/>
        <end position="927"/>
    </location>
</feature>
<evidence type="ECO:0000313" key="2">
    <source>
        <dbReference type="EMBL" id="ROT76422.1"/>
    </source>
</evidence>
<feature type="region of interest" description="Disordered" evidence="1">
    <location>
        <begin position="412"/>
        <end position="433"/>
    </location>
</feature>
<feature type="compositionally biased region" description="Polar residues" evidence="1">
    <location>
        <begin position="475"/>
        <end position="496"/>
    </location>
</feature>
<feature type="compositionally biased region" description="Low complexity" evidence="1">
    <location>
        <begin position="414"/>
        <end position="430"/>
    </location>
</feature>
<feature type="compositionally biased region" description="Acidic residues" evidence="1">
    <location>
        <begin position="192"/>
        <end position="204"/>
    </location>
</feature>
<feature type="compositionally biased region" description="Polar residues" evidence="1">
    <location>
        <begin position="638"/>
        <end position="648"/>
    </location>
</feature>
<keyword evidence="3" id="KW-1185">Reference proteome</keyword>
<feature type="compositionally biased region" description="Polar residues" evidence="1">
    <location>
        <begin position="607"/>
        <end position="621"/>
    </location>
</feature>
<feature type="compositionally biased region" description="Basic and acidic residues" evidence="1">
    <location>
        <begin position="578"/>
        <end position="587"/>
    </location>
</feature>
<organism evidence="2 3">
    <name type="scientific">Penaeus vannamei</name>
    <name type="common">Whiteleg shrimp</name>
    <name type="synonym">Litopenaeus vannamei</name>
    <dbReference type="NCBI Taxonomy" id="6689"/>
    <lineage>
        <taxon>Eukaryota</taxon>
        <taxon>Metazoa</taxon>
        <taxon>Ecdysozoa</taxon>
        <taxon>Arthropoda</taxon>
        <taxon>Crustacea</taxon>
        <taxon>Multicrustacea</taxon>
        <taxon>Malacostraca</taxon>
        <taxon>Eumalacostraca</taxon>
        <taxon>Eucarida</taxon>
        <taxon>Decapoda</taxon>
        <taxon>Dendrobranchiata</taxon>
        <taxon>Penaeoidea</taxon>
        <taxon>Penaeidae</taxon>
        <taxon>Penaeus</taxon>
    </lineage>
</organism>
<feature type="compositionally biased region" description="Basic and acidic residues" evidence="1">
    <location>
        <begin position="766"/>
        <end position="788"/>
    </location>
</feature>
<feature type="region of interest" description="Disordered" evidence="1">
    <location>
        <begin position="168"/>
        <end position="372"/>
    </location>
</feature>
<gene>
    <name evidence="2" type="ORF">C7M84_004993</name>
</gene>
<sequence>MRDCTNSGASFNASRPPSSKASDLGMTPSPSGVISPDRLAAPEGRLQPRPQEPQRRLFSSSPAHPEDNRKRHAPEDAARTEDSHPSKSAKQQGSSRDSSGASAKSAKQYPEDAIVPLSANVENASNIPMFRIVTKSQTIVQQDDDINKKFIADGKTQKIKEEDWLGSKGKASLAGRGNPLARGQLLKQENVSFDEDDDDMDFNEDMFAPKHALGNSTNQSMEWRDFSDQSFGGGPPPASSTPVDKSTPEPVPRKTTPAMLQKPATPSKPERFDTLASTANRTIGSGMNSSFEGGITVENVETPPMPAPRNTVSRKKRAPPPPPVSKVKVPDTVQQDQVVPSVPKQQVLNPSLELSVRPKYSELPTSSRPQHAEAEDFDRIMNEPQDEEFKIHVSSLVDIQPDQLSLLTEVDVDSPSCCRSPASSVSSRESGVPKRSIEMDILYPDNDVDTTASSYRAGYLALISQLRSWDNTESLQTAGLDSSDSHSSTPRGSLQDTPAREGSPQRPSEDASQGSPSSRGGAHRGPSTRPRLVSSSSLCSDTDHEVQTRTASFSSETSEDNVVSSRVESTCTPSEESLEPKTDEKNLQDVAKNLVNEAAPPDKGETGSPTERLSRRSSISSAGEDGRAHVGEKILASESATLEATQPEANDVTKPQDFTTRDSGSSQSERDSDGDSRGDRMQELIGETPQDGIREEKTREEVETEVLEMPKLTANIPKETKDIPNGSVDSSSDISSDKHVIAATGSRKTSVSSMSSASSGDSSGQTERERLSAREAQEKSKKAIESHLEAAFADLDEENGPAPAPGVSVPPLECVSPKEPQVDTWEYKIPDPPTPFKDGPASKLTDESSSMSSDGPEILSDVPSGFKDSPASSIVEARNPIEVNNVPKLLKVAGDTTDSASTASSRRSSTSSVSTSSNKFDERSKQSVINELKTTLKETNNNEPRIIELKPKAKAVDATLPAPKEIPAPETKVEVLPARANFPVDHSFVPRVVAKLPPATSEPRLVLDHTLISKPRLDSLSSYESCNTPEPRDVSDSDASARDRSGSSTSYESAPPPVPEAPLPSESETERKLSRSSSDASDLGRRHDSESLDDYGLTIAPVMKFSISTYRSRAEETSYDKKITKSESFSHLARPKMDGAKGQLLKAESMSALTRPEEAEHAIRTIPEVKEEATADKPADAAPAPPAAVPEKPTPPEKPVIIEATLKPSQLFAKPVPPSKPSSLASGQPLGRINSFSDRPGIYRTSSIEGRFVTPDPFRPPRRLQRSDSQEQLGRANSMHNLATPNFDLRKAQSSYDIYSVCRHRSHAKVMRHSRRQQPCDGG</sequence>
<comment type="caution">
    <text evidence="2">The sequence shown here is derived from an EMBL/GenBank/DDBJ whole genome shotgun (WGS) entry which is preliminary data.</text>
</comment>
<feature type="compositionally biased region" description="Low complexity" evidence="1">
    <location>
        <begin position="895"/>
        <end position="917"/>
    </location>
</feature>
<name>A0A423TIZ3_PENVA</name>
<dbReference type="EMBL" id="QCYY01001664">
    <property type="protein sequence ID" value="ROT76422.1"/>
    <property type="molecule type" value="Genomic_DNA"/>
</dbReference>
<feature type="compositionally biased region" description="Pro residues" evidence="1">
    <location>
        <begin position="1183"/>
        <end position="1198"/>
    </location>
</feature>
<feature type="region of interest" description="Disordered" evidence="1">
    <location>
        <begin position="1169"/>
        <end position="1286"/>
    </location>
</feature>
<feature type="compositionally biased region" description="Basic and acidic residues" evidence="1">
    <location>
        <begin position="1169"/>
        <end position="1179"/>
    </location>
</feature>
<feature type="region of interest" description="Disordered" evidence="1">
    <location>
        <begin position="1"/>
        <end position="113"/>
    </location>
</feature>
<feature type="compositionally biased region" description="Low complexity" evidence="1">
    <location>
        <begin position="746"/>
        <end position="763"/>
    </location>
</feature>
<feature type="compositionally biased region" description="Basic and acidic residues" evidence="1">
    <location>
        <begin position="692"/>
        <end position="701"/>
    </location>
</feature>
<feature type="compositionally biased region" description="Basic and acidic residues" evidence="1">
    <location>
        <begin position="668"/>
        <end position="682"/>
    </location>
</feature>
<dbReference type="OrthoDB" id="8882621at2759"/>
<accession>A0A423TIZ3</accession>
<protein>
    <submittedName>
        <fullName evidence="2">Uncharacterized protein</fullName>
    </submittedName>
</protein>
<feature type="compositionally biased region" description="Basic and acidic residues" evidence="1">
    <location>
        <begin position="64"/>
        <end position="85"/>
    </location>
</feature>
<reference evidence="2 3" key="2">
    <citation type="submission" date="2019-01" db="EMBL/GenBank/DDBJ databases">
        <title>The decoding of complex shrimp genome reveals the adaptation for benthos swimmer, frequently molting mechanism and breeding impact on genome.</title>
        <authorList>
            <person name="Sun Y."/>
            <person name="Gao Y."/>
            <person name="Yu Y."/>
        </authorList>
    </citation>
    <scope>NUCLEOTIDE SEQUENCE [LARGE SCALE GENOMIC DNA]</scope>
    <source>
        <tissue evidence="2">Muscle</tissue>
    </source>
</reference>
<proteinExistence type="predicted"/>
<feature type="compositionally biased region" description="Polar residues" evidence="1">
    <location>
        <begin position="1019"/>
        <end position="1028"/>
    </location>
</feature>
<feature type="compositionally biased region" description="Basic and acidic residues" evidence="1">
    <location>
        <begin position="1030"/>
        <end position="1045"/>
    </location>
</feature>